<dbReference type="InterPro" id="IPR023333">
    <property type="entry name" value="Proteasome_suB-type"/>
</dbReference>
<dbReference type="PANTHER" id="PTHR32194">
    <property type="entry name" value="METALLOPROTEASE TLDD"/>
    <property type="match status" value="1"/>
</dbReference>
<dbReference type="PROSITE" id="PS51476">
    <property type="entry name" value="PROTEASOME_BETA_2"/>
    <property type="match status" value="1"/>
</dbReference>
<evidence type="ECO:0000256" key="2">
    <source>
        <dbReference type="ARBA" id="ARBA00022490"/>
    </source>
</evidence>
<evidence type="ECO:0000256" key="4">
    <source>
        <dbReference type="ARBA" id="ARBA00023242"/>
    </source>
</evidence>
<comment type="function">
    <text evidence="8">Component of the proteasome, a multicatalytic proteinase complex which is characterized by its ability to cleave peptides with Arg, Phe, Tyr, Leu, and Glu adjacent to the leaving group at neutral or slightly basic pH. The proteasome has an ATP-dependent proteolytic activity.</text>
</comment>
<comment type="function">
    <text evidence="7">Non-catalytic component of the 20S core proteasome complex involved in the proteolytic degradation of most intracellular proteins. This complex plays numerous essential roles within the cell by associating with different regulatory particles. Associated with two 19S regulatory particles, forms the 26S proteasome and thus participates in the ATP-dependent degradation of ubiquitinated proteins. The 26S proteasome plays a key role in the maintenance of protein homeostasis by removing misfolded or damaged proteins that could impair cellular functions, and by removing proteins whose functions are no longer required. Associated with the PA200 or PA28, the 20S proteasome mediates ubiquitin-independent protein degradation. This type of proteolysis is required in several pathways including spermatogenesis (20S-PA200 complex) or generation of a subset of MHC class I-presented antigenic peptides (20S-PA28 complex).</text>
</comment>
<dbReference type="GO" id="GO:0005839">
    <property type="term" value="C:proteasome core complex"/>
    <property type="evidence" value="ECO:0007669"/>
    <property type="project" value="InterPro"/>
</dbReference>
<dbReference type="SUPFAM" id="SSF56235">
    <property type="entry name" value="N-terminal nucleophile aminohydrolases (Ntn hydrolases)"/>
    <property type="match status" value="1"/>
</dbReference>
<evidence type="ECO:0000256" key="3">
    <source>
        <dbReference type="ARBA" id="ARBA00022942"/>
    </source>
</evidence>
<comment type="subcellular location">
    <subcellularLocation>
        <location evidence="8">Cytoplasm</location>
    </subcellularLocation>
    <subcellularLocation>
        <location evidence="8">Nucleus</location>
    </subcellularLocation>
</comment>
<evidence type="ECO:0000256" key="6">
    <source>
        <dbReference type="ARBA" id="ARBA00026071"/>
    </source>
</evidence>
<dbReference type="Gene3D" id="3.60.20.10">
    <property type="entry name" value="Glutamine Phosphoribosylpyrophosphate, subunit 1, domain 1"/>
    <property type="match status" value="1"/>
</dbReference>
<comment type="function">
    <text evidence="5">Non-catalytic component of the proteasome, a multicatalytic proteinase complex which is characterized by its ability to cleave peptides with Arg, Phe, Tyr, Leu, and Glu adjacent to the leaving group at neutral or slightly basic pH. The proteasome has an ATP-dependent proteolytic activity.</text>
</comment>
<comment type="subunit">
    <text evidence="8">Component of the proteasome complex.</text>
</comment>
<comment type="similarity">
    <text evidence="8">Belongs to the peptidase T1B family.</text>
</comment>
<dbReference type="InterPro" id="IPR001353">
    <property type="entry name" value="Proteasome_sua/b"/>
</dbReference>
<dbReference type="GO" id="GO:0005634">
    <property type="term" value="C:nucleus"/>
    <property type="evidence" value="ECO:0007669"/>
    <property type="project" value="UniProtKB-SubCell"/>
</dbReference>
<dbReference type="GO" id="GO:0010498">
    <property type="term" value="P:proteasomal protein catabolic process"/>
    <property type="evidence" value="ECO:0007669"/>
    <property type="project" value="InterPro"/>
</dbReference>
<dbReference type="PROSITE" id="PS00854">
    <property type="entry name" value="PROTEASOME_BETA_1"/>
    <property type="match status" value="1"/>
</dbReference>
<keyword evidence="3 8" id="KW-0647">Proteasome</keyword>
<name>A0A0K8S7L4_LYGHE</name>
<dbReference type="PANTHER" id="PTHR32194:SF2">
    <property type="entry name" value="PROTEASOME SUBUNIT BETA TYPE-1"/>
    <property type="match status" value="1"/>
</dbReference>
<keyword evidence="4 8" id="KW-0539">Nucleus</keyword>
<keyword evidence="2 8" id="KW-0963">Cytoplasm</keyword>
<evidence type="ECO:0000313" key="9">
    <source>
        <dbReference type="EMBL" id="JAG49278.1"/>
    </source>
</evidence>
<accession>A0A0K8S7L4</accession>
<evidence type="ECO:0000256" key="5">
    <source>
        <dbReference type="ARBA" id="ARBA00024953"/>
    </source>
</evidence>
<evidence type="ECO:0000256" key="7">
    <source>
        <dbReference type="ARBA" id="ARBA00049625"/>
    </source>
</evidence>
<evidence type="ECO:0000256" key="1">
    <source>
        <dbReference type="ARBA" id="ARBA00011656"/>
    </source>
</evidence>
<dbReference type="GO" id="GO:0005737">
    <property type="term" value="C:cytoplasm"/>
    <property type="evidence" value="ECO:0007669"/>
    <property type="project" value="UniProtKB-SubCell"/>
</dbReference>
<organism evidence="9">
    <name type="scientific">Lygus hesperus</name>
    <name type="common">Western plant bug</name>
    <dbReference type="NCBI Taxonomy" id="30085"/>
    <lineage>
        <taxon>Eukaryota</taxon>
        <taxon>Metazoa</taxon>
        <taxon>Ecdysozoa</taxon>
        <taxon>Arthropoda</taxon>
        <taxon>Hexapoda</taxon>
        <taxon>Insecta</taxon>
        <taxon>Pterygota</taxon>
        <taxon>Neoptera</taxon>
        <taxon>Paraneoptera</taxon>
        <taxon>Hemiptera</taxon>
        <taxon>Heteroptera</taxon>
        <taxon>Panheteroptera</taxon>
        <taxon>Cimicomorpha</taxon>
        <taxon>Miridae</taxon>
        <taxon>Mirini</taxon>
        <taxon>Lygus</taxon>
    </lineage>
</organism>
<comment type="subunit">
    <text evidence="6">The 26S proteasome consists of a 20S proteasome core and two 19S regulatory subunits. The 20S proteasome core is composed of 28 subunits that are arranged in four stacked rings, resulting in a barrel-shaped structure. The two end rings are each formed by seven alpha subunits, and the two central rings are each formed by seven beta subunits. The catalytic chamber with the active sites is on the inside of the barrel.</text>
</comment>
<reference evidence="9" key="1">
    <citation type="submission" date="2014-09" db="EMBL/GenBank/DDBJ databases">
        <authorList>
            <person name="Magalhaes I.L.F."/>
            <person name="Oliveira U."/>
            <person name="Santos F.R."/>
            <person name="Vidigal T.H.D.A."/>
            <person name="Brescovit A.D."/>
            <person name="Santos A.J."/>
        </authorList>
    </citation>
    <scope>NUCLEOTIDE SEQUENCE</scope>
</reference>
<evidence type="ECO:0000256" key="8">
    <source>
        <dbReference type="RuleBase" id="RU004203"/>
    </source>
</evidence>
<sequence length="207" mass="23284">METVLGIRANGFCMLATDMTAAHSIIVMKTHEKKIYPVSDKIIMAAIGQQGDAHQFAEYIVKNIQLYKMRNGYELSPKATAHFVRQNLAEYLRSQTPYNVNLLLGGYDAKEGGKLFFMDYLASSHEVKFGSHGYGGMIALSILDRYSRPDLTEEEAYEVMIECVNEIRKRLIINLPNFHVQVVNKDGVKELPDINGDPHGEEKTVIG</sequence>
<dbReference type="InterPro" id="IPR029055">
    <property type="entry name" value="Ntn_hydrolases_N"/>
</dbReference>
<dbReference type="Pfam" id="PF00227">
    <property type="entry name" value="Proteasome"/>
    <property type="match status" value="1"/>
</dbReference>
<dbReference type="EMBL" id="GBRD01016548">
    <property type="protein sequence ID" value="JAG49278.1"/>
    <property type="molecule type" value="Transcribed_RNA"/>
</dbReference>
<dbReference type="CDD" id="cd03758">
    <property type="entry name" value="proteasome_beta_type_2"/>
    <property type="match status" value="1"/>
</dbReference>
<dbReference type="AlphaFoldDB" id="A0A0K8S7L4"/>
<comment type="subunit">
    <text evidence="1">The 26S proteasome consists of a 20S proteasome core and two 19S regulatory subunits. The 20S proteasome core is a barrel-shaped complex made of 28 subunits that are arranged in four stacked rings. The two outer rings are each formed by seven alpha subunits, and the two inner rings are formed by seven beta subunits. The proteolytic activity is exerted by three beta-subunits PSMB5, PSMB6 and PSMB7.</text>
</comment>
<protein>
    <recommendedName>
        <fullName evidence="8">Proteasome subunit beta</fullName>
    </recommendedName>
</protein>
<dbReference type="InterPro" id="IPR016050">
    <property type="entry name" value="Proteasome_bsu_CS"/>
</dbReference>
<dbReference type="InterPro" id="IPR035206">
    <property type="entry name" value="Proteasome_beta2"/>
</dbReference>
<dbReference type="FunFam" id="3.60.20.10:FF:000008">
    <property type="entry name" value="Proteasome subunit beta type-4"/>
    <property type="match status" value="1"/>
</dbReference>
<proteinExistence type="inferred from homology"/>